<sequence length="84" mass="9441">MASSWQKQALIAVIRTQQDECQHVLSSQFIPRLLLVLLISPPCLSGTAVHYQRLAEKKSALPALRWCKILFSCVQPLLCVMSPH</sequence>
<organism evidence="1 2">
    <name type="scientific">Erwinia mallotivora</name>
    <dbReference type="NCBI Taxonomy" id="69222"/>
    <lineage>
        <taxon>Bacteria</taxon>
        <taxon>Pseudomonadati</taxon>
        <taxon>Pseudomonadota</taxon>
        <taxon>Gammaproteobacteria</taxon>
        <taxon>Enterobacterales</taxon>
        <taxon>Erwiniaceae</taxon>
        <taxon>Erwinia</taxon>
    </lineage>
</organism>
<accession>A0A014PSG3</accession>
<comment type="caution">
    <text evidence="1">The sequence shown here is derived from an EMBL/GenBank/DDBJ whole genome shotgun (WGS) entry which is preliminary data.</text>
</comment>
<evidence type="ECO:0000313" key="1">
    <source>
        <dbReference type="EMBL" id="EXU73797.1"/>
    </source>
</evidence>
<protein>
    <submittedName>
        <fullName evidence="1">Uncharacterized protein</fullName>
    </submittedName>
</protein>
<dbReference type="EMBL" id="JFHN01000074">
    <property type="protein sequence ID" value="EXU73797.1"/>
    <property type="molecule type" value="Genomic_DNA"/>
</dbReference>
<keyword evidence="2" id="KW-1185">Reference proteome</keyword>
<reference evidence="1 2" key="1">
    <citation type="submission" date="2014-02" db="EMBL/GenBank/DDBJ databases">
        <title>Draft genome of Erwinia mallotivora strain BT-MARDI, a papaya dieback pathogen.</title>
        <authorList>
            <person name="Redzuan R."/>
            <person name="Abu Bakar N."/>
            <person name="Badrun R."/>
            <person name="Mohd Raih M.F."/>
            <person name="Rozano L."/>
            <person name="Mat Amin N."/>
        </authorList>
    </citation>
    <scope>NUCLEOTIDE SEQUENCE [LARGE SCALE GENOMIC DNA]</scope>
    <source>
        <strain evidence="1 2">BT-MARDI</strain>
    </source>
</reference>
<proteinExistence type="predicted"/>
<gene>
    <name evidence="1" type="ORF">BG55_21415</name>
</gene>
<name>A0A014PSG3_9GAMM</name>
<dbReference type="Proteomes" id="UP000019918">
    <property type="component" value="Unassembled WGS sequence"/>
</dbReference>
<evidence type="ECO:0000313" key="2">
    <source>
        <dbReference type="Proteomes" id="UP000019918"/>
    </source>
</evidence>
<dbReference type="PATRIC" id="fig|69222.5.peg.4373"/>
<dbReference type="AlphaFoldDB" id="A0A014PSG3"/>